<dbReference type="PANTHER" id="PTHR32134">
    <property type="entry name" value="FNIP REPEAT-CONTAINING PROTEIN"/>
    <property type="match status" value="1"/>
</dbReference>
<sequence length="477" mass="54359">MTEPFYLIYRNQYIRQLIRNLVCQDVSIRVDEEYLEENHQYLALFHNKHKIDYNIFICFKGNAGDYLDINNSNRDLINVVELSINDDDFDLSEIHDGVRKLSLTTENNDTSVTGKLPPSITWLRLTDDIHDDHQPSYTQQILSNLPSSLQKLELNIPRESITIPCIMPESLTDILTDGLLYYDVMKWFVVPSNRVYKSCEIYIDSVESFEWLLANKWIPKVRITRSGSNMMAGRYQLPSHVTNVEVYGIIEDQSFFPQTLEALSCGYGTPISHLAHLKVLRIGGDYPINLERGVLPSTLQELRLDYNHPLESLCANVLPLSLTELYLGVFNQPLNAFVLPSKLKTLYMQNFRQPILPPNSLPVSLINLSIGGFNGSFDQYQPLDNLKKQQVNSLNPSLATLLTNVKKLYLLVFNKGGNGDPSGCLYNTSIRSLYLEFICEKALYPNTFPLTLKYLTLVNANLESDDIIPSGCTLLNK</sequence>
<gene>
    <name evidence="2" type="ORF">CYY_008358</name>
</gene>
<evidence type="ECO:0000256" key="1">
    <source>
        <dbReference type="ARBA" id="ARBA00022737"/>
    </source>
</evidence>
<dbReference type="PANTHER" id="PTHR32134:SF169">
    <property type="entry name" value="FNIP REPEAT-CONTAINING PROTEIN-RELATED"/>
    <property type="match status" value="1"/>
</dbReference>
<dbReference type="AlphaFoldDB" id="A0A8J4UQ78"/>
<proteinExistence type="predicted"/>
<name>A0A8J4UQ78_9MYCE</name>
<organism evidence="2 3">
    <name type="scientific">Polysphondylium violaceum</name>
    <dbReference type="NCBI Taxonomy" id="133409"/>
    <lineage>
        <taxon>Eukaryota</taxon>
        <taxon>Amoebozoa</taxon>
        <taxon>Evosea</taxon>
        <taxon>Eumycetozoa</taxon>
        <taxon>Dictyostelia</taxon>
        <taxon>Dictyosteliales</taxon>
        <taxon>Dictyosteliaceae</taxon>
        <taxon>Polysphondylium</taxon>
    </lineage>
</organism>
<keyword evidence="3" id="KW-1185">Reference proteome</keyword>
<dbReference type="Pfam" id="PF05725">
    <property type="entry name" value="FNIP"/>
    <property type="match status" value="1"/>
</dbReference>
<evidence type="ECO:0000313" key="2">
    <source>
        <dbReference type="EMBL" id="KAF2070321.1"/>
    </source>
</evidence>
<comment type="caution">
    <text evidence="2">The sequence shown here is derived from an EMBL/GenBank/DDBJ whole genome shotgun (WGS) entry which is preliminary data.</text>
</comment>
<keyword evidence="1" id="KW-0677">Repeat</keyword>
<evidence type="ECO:0008006" key="4">
    <source>
        <dbReference type="Google" id="ProtNLM"/>
    </source>
</evidence>
<dbReference type="InterPro" id="IPR051251">
    <property type="entry name" value="STK_FNIP-Repeat"/>
</dbReference>
<dbReference type="Proteomes" id="UP000695562">
    <property type="component" value="Unassembled WGS sequence"/>
</dbReference>
<dbReference type="InterPro" id="IPR008615">
    <property type="entry name" value="FNIP"/>
</dbReference>
<accession>A0A8J4UQ78</accession>
<evidence type="ECO:0000313" key="3">
    <source>
        <dbReference type="Proteomes" id="UP000695562"/>
    </source>
</evidence>
<protein>
    <recommendedName>
        <fullName evidence="4">FNIP repeat-containing protein</fullName>
    </recommendedName>
</protein>
<reference evidence="2" key="1">
    <citation type="submission" date="2020-01" db="EMBL/GenBank/DDBJ databases">
        <title>Development of genomics and gene disruption for Polysphondylium violaceum indicates a role for the polyketide synthase stlB in stalk morphogenesis.</title>
        <authorList>
            <person name="Narita B."/>
            <person name="Kawabe Y."/>
            <person name="Kin K."/>
            <person name="Saito T."/>
            <person name="Gibbs R."/>
            <person name="Kuspa A."/>
            <person name="Muzny D."/>
            <person name="Queller D."/>
            <person name="Richards S."/>
            <person name="Strassman J."/>
            <person name="Sucgang R."/>
            <person name="Worley K."/>
            <person name="Schaap P."/>
        </authorList>
    </citation>
    <scope>NUCLEOTIDE SEQUENCE</scope>
    <source>
        <strain evidence="2">QSvi11</strain>
    </source>
</reference>
<dbReference type="EMBL" id="AJWJ01000508">
    <property type="protein sequence ID" value="KAF2070321.1"/>
    <property type="molecule type" value="Genomic_DNA"/>
</dbReference>